<proteinExistence type="predicted"/>
<name>A0A0A2LLH9_PENIT</name>
<dbReference type="STRING" id="40296.A0A0A2LLH9"/>
<organism evidence="1 2">
    <name type="scientific">Penicillium italicum</name>
    <name type="common">Blue mold</name>
    <dbReference type="NCBI Taxonomy" id="40296"/>
    <lineage>
        <taxon>Eukaryota</taxon>
        <taxon>Fungi</taxon>
        <taxon>Dikarya</taxon>
        <taxon>Ascomycota</taxon>
        <taxon>Pezizomycotina</taxon>
        <taxon>Eurotiomycetes</taxon>
        <taxon>Eurotiomycetidae</taxon>
        <taxon>Eurotiales</taxon>
        <taxon>Aspergillaceae</taxon>
        <taxon>Penicillium</taxon>
    </lineage>
</organism>
<protein>
    <submittedName>
        <fullName evidence="1">Uncharacterized protein</fullName>
    </submittedName>
</protein>
<reference evidence="1 2" key="1">
    <citation type="journal article" date="2015" name="Mol. Plant Microbe Interact.">
        <title>Genome, transcriptome, and functional analyses of Penicillium expansum provide new insights into secondary metabolism and pathogenicity.</title>
        <authorList>
            <person name="Ballester A.R."/>
            <person name="Marcet-Houben M."/>
            <person name="Levin E."/>
            <person name="Sela N."/>
            <person name="Selma-Lazaro C."/>
            <person name="Carmona L."/>
            <person name="Wisniewski M."/>
            <person name="Droby S."/>
            <person name="Gonzalez-Candelas L."/>
            <person name="Gabaldon T."/>
        </authorList>
    </citation>
    <scope>NUCLEOTIDE SEQUENCE [LARGE SCALE GENOMIC DNA]</scope>
    <source>
        <strain evidence="1 2">PHI-1</strain>
    </source>
</reference>
<accession>A0A0A2LLH9</accession>
<comment type="caution">
    <text evidence="1">The sequence shown here is derived from an EMBL/GenBank/DDBJ whole genome shotgun (WGS) entry which is preliminary data.</text>
</comment>
<dbReference type="PhylomeDB" id="A0A0A2LLH9"/>
<dbReference type="EMBL" id="JQGA01000204">
    <property type="protein sequence ID" value="KGO77235.1"/>
    <property type="molecule type" value="Genomic_DNA"/>
</dbReference>
<gene>
    <name evidence="1" type="ORF">PITC_093070</name>
</gene>
<evidence type="ECO:0000313" key="1">
    <source>
        <dbReference type="EMBL" id="KGO77235.1"/>
    </source>
</evidence>
<evidence type="ECO:0000313" key="2">
    <source>
        <dbReference type="Proteomes" id="UP000030104"/>
    </source>
</evidence>
<dbReference type="OrthoDB" id="5946976at2759"/>
<dbReference type="HOGENOM" id="CLU_2250977_0_0_1"/>
<keyword evidence="2" id="KW-1185">Reference proteome</keyword>
<sequence>MRLKSSAICLTASCGSLCSATNDILKHESVGLLTEPLQLLPLNLSQYTIPANYGAPAHNLNYPVQPGVSVVIVCIRIGTGRVITYLGRRLAIRLHDGLVGRYLI</sequence>
<dbReference type="AlphaFoldDB" id="A0A0A2LLH9"/>
<dbReference type="Proteomes" id="UP000030104">
    <property type="component" value="Unassembled WGS sequence"/>
</dbReference>